<dbReference type="PANTHER" id="PTHR30055">
    <property type="entry name" value="HTH-TYPE TRANSCRIPTIONAL REGULATOR RUTR"/>
    <property type="match status" value="1"/>
</dbReference>
<dbReference type="Pfam" id="PF00440">
    <property type="entry name" value="TetR_N"/>
    <property type="match status" value="1"/>
</dbReference>
<comment type="caution">
    <text evidence="6">The sequence shown here is derived from an EMBL/GenBank/DDBJ whole genome shotgun (WGS) entry which is preliminary data.</text>
</comment>
<proteinExistence type="predicted"/>
<protein>
    <submittedName>
        <fullName evidence="6">AcrR family transcriptional regulator</fullName>
    </submittedName>
</protein>
<reference evidence="6 7" key="1">
    <citation type="submission" date="2023-07" db="EMBL/GenBank/DDBJ databases">
        <title>Sorghum-associated microbial communities from plants grown in Nebraska, USA.</title>
        <authorList>
            <person name="Schachtman D."/>
        </authorList>
    </citation>
    <scope>NUCLEOTIDE SEQUENCE [LARGE SCALE GENOMIC DNA]</scope>
    <source>
        <strain evidence="6 7">DS2154</strain>
    </source>
</reference>
<dbReference type="Gene3D" id="1.10.357.10">
    <property type="entry name" value="Tetracycline Repressor, domain 2"/>
    <property type="match status" value="1"/>
</dbReference>
<evidence type="ECO:0000256" key="4">
    <source>
        <dbReference type="PROSITE-ProRule" id="PRU00335"/>
    </source>
</evidence>
<dbReference type="SUPFAM" id="SSF46689">
    <property type="entry name" value="Homeodomain-like"/>
    <property type="match status" value="1"/>
</dbReference>
<dbReference type="Proteomes" id="UP001262754">
    <property type="component" value="Unassembled WGS sequence"/>
</dbReference>
<dbReference type="PANTHER" id="PTHR30055:SF234">
    <property type="entry name" value="HTH-TYPE TRANSCRIPTIONAL REGULATOR BETI"/>
    <property type="match status" value="1"/>
</dbReference>
<dbReference type="InterPro" id="IPR001647">
    <property type="entry name" value="HTH_TetR"/>
</dbReference>
<keyword evidence="3" id="KW-0804">Transcription</keyword>
<evidence type="ECO:0000256" key="3">
    <source>
        <dbReference type="ARBA" id="ARBA00023163"/>
    </source>
</evidence>
<feature type="DNA-binding region" description="H-T-H motif" evidence="4">
    <location>
        <begin position="23"/>
        <end position="42"/>
    </location>
</feature>
<keyword evidence="7" id="KW-1185">Reference proteome</keyword>
<evidence type="ECO:0000259" key="5">
    <source>
        <dbReference type="PROSITE" id="PS50977"/>
    </source>
</evidence>
<gene>
    <name evidence="6" type="ORF">J2800_002512</name>
</gene>
<dbReference type="PRINTS" id="PR00455">
    <property type="entry name" value="HTHTETR"/>
</dbReference>
<keyword evidence="1" id="KW-0805">Transcription regulation</keyword>
<dbReference type="InterPro" id="IPR050109">
    <property type="entry name" value="HTH-type_TetR-like_transc_reg"/>
</dbReference>
<dbReference type="PROSITE" id="PS50977">
    <property type="entry name" value="HTH_TETR_2"/>
    <property type="match status" value="1"/>
</dbReference>
<dbReference type="InterPro" id="IPR009057">
    <property type="entry name" value="Homeodomain-like_sf"/>
</dbReference>
<sequence length="187" mass="21305">MTRDRLRQGARAVFSERPYTEATIDEIALRSGVARATFYLHYDSKRALLRDLLVEDMTAHRRLYHRLADLGADANQASLERWIRRYMKVFSDRRAALSLFNLVIGSDPSFLAEIARERDALFDDVGARHPAFHFGADPAGRRRRMAAHLLVFKIEQFCLHAAFADWGADLDAGIVILTQDLATFLRG</sequence>
<organism evidence="6 7">
    <name type="scientific">Caulobacter rhizosphaerae</name>
    <dbReference type="NCBI Taxonomy" id="2010972"/>
    <lineage>
        <taxon>Bacteria</taxon>
        <taxon>Pseudomonadati</taxon>
        <taxon>Pseudomonadota</taxon>
        <taxon>Alphaproteobacteria</taxon>
        <taxon>Caulobacterales</taxon>
        <taxon>Caulobacteraceae</taxon>
        <taxon>Caulobacter</taxon>
    </lineage>
</organism>
<dbReference type="RefSeq" id="WP_056760964.1">
    <property type="nucleotide sequence ID" value="NZ_JAVDRL010000006.1"/>
</dbReference>
<feature type="domain" description="HTH tetR-type" evidence="5">
    <location>
        <begin position="1"/>
        <end position="60"/>
    </location>
</feature>
<accession>A0ABU1N0Z0</accession>
<evidence type="ECO:0000256" key="1">
    <source>
        <dbReference type="ARBA" id="ARBA00023015"/>
    </source>
</evidence>
<evidence type="ECO:0000313" key="7">
    <source>
        <dbReference type="Proteomes" id="UP001262754"/>
    </source>
</evidence>
<name>A0ABU1N0Z0_9CAUL</name>
<dbReference type="EMBL" id="JAVDRL010000006">
    <property type="protein sequence ID" value="MDR6531765.1"/>
    <property type="molecule type" value="Genomic_DNA"/>
</dbReference>
<evidence type="ECO:0000256" key="2">
    <source>
        <dbReference type="ARBA" id="ARBA00023125"/>
    </source>
</evidence>
<keyword evidence="2 4" id="KW-0238">DNA-binding</keyword>
<evidence type="ECO:0000313" key="6">
    <source>
        <dbReference type="EMBL" id="MDR6531765.1"/>
    </source>
</evidence>